<reference evidence="1" key="1">
    <citation type="submission" date="2016-04" db="EMBL/GenBank/DDBJ databases">
        <authorList>
            <person name="Evans L.H."/>
            <person name="Alamgir A."/>
            <person name="Owens N."/>
            <person name="Weber N.D."/>
            <person name="Virtaneva K."/>
            <person name="Barbian K."/>
            <person name="Babar A."/>
            <person name="Rosenke K."/>
        </authorList>
    </citation>
    <scope>NUCLEOTIDE SEQUENCE [LARGE SCALE GENOMIC DNA]</scope>
    <source>
        <strain evidence="1">CBS 101.48</strain>
    </source>
</reference>
<organism evidence="1">
    <name type="scientific">Absidia glauca</name>
    <name type="common">Pin mould</name>
    <dbReference type="NCBI Taxonomy" id="4829"/>
    <lineage>
        <taxon>Eukaryota</taxon>
        <taxon>Fungi</taxon>
        <taxon>Fungi incertae sedis</taxon>
        <taxon>Mucoromycota</taxon>
        <taxon>Mucoromycotina</taxon>
        <taxon>Mucoromycetes</taxon>
        <taxon>Mucorales</taxon>
        <taxon>Cunninghamellaceae</taxon>
        <taxon>Absidia</taxon>
    </lineage>
</organism>
<protein>
    <submittedName>
        <fullName evidence="1">Uncharacterized protein</fullName>
    </submittedName>
</protein>
<dbReference type="AlphaFoldDB" id="A0A163JX02"/>
<dbReference type="InParanoid" id="A0A163JX02"/>
<evidence type="ECO:0000313" key="1">
    <source>
        <dbReference type="EMBL" id="SAM03945.1"/>
    </source>
</evidence>
<sequence length="171" mass="19675">MGYFTTWFRFLIPIHLIKIDPWQLFCRLLFDFWKGNLDCTKMSLQTSCLSHVKKGICKSTNPGPIQCSAVTPNTKKKKDAPHLTALTIWHIKACGRFLGLMEQKKGQLLPQREELWYLEPTYTTGQDTANDTYVLQVLERPIIIQQLCSGNDWRTTASLPDSESGPHHHCR</sequence>
<gene>
    <name evidence="1" type="primary">ABSGL_09801.1 scaffold 11641</name>
</gene>
<keyword evidence="2" id="KW-1185">Reference proteome</keyword>
<evidence type="ECO:0000313" key="2">
    <source>
        <dbReference type="Proteomes" id="UP000078561"/>
    </source>
</evidence>
<name>A0A163JX02_ABSGL</name>
<dbReference type="EMBL" id="LT554318">
    <property type="protein sequence ID" value="SAM03945.1"/>
    <property type="molecule type" value="Genomic_DNA"/>
</dbReference>
<proteinExistence type="predicted"/>
<dbReference type="Proteomes" id="UP000078561">
    <property type="component" value="Unassembled WGS sequence"/>
</dbReference>
<accession>A0A163JX02</accession>